<organism evidence="1 2">
    <name type="scientific">Chitinophaga nivalis</name>
    <dbReference type="NCBI Taxonomy" id="2991709"/>
    <lineage>
        <taxon>Bacteria</taxon>
        <taxon>Pseudomonadati</taxon>
        <taxon>Bacteroidota</taxon>
        <taxon>Chitinophagia</taxon>
        <taxon>Chitinophagales</taxon>
        <taxon>Chitinophagaceae</taxon>
        <taxon>Chitinophaga</taxon>
    </lineage>
</organism>
<gene>
    <name evidence="1" type="ORF">OL497_22165</name>
</gene>
<name>A0ABT3ISE7_9BACT</name>
<protein>
    <submittedName>
        <fullName evidence="1">Uncharacterized protein</fullName>
    </submittedName>
</protein>
<dbReference type="RefSeq" id="WP_264733439.1">
    <property type="nucleotide sequence ID" value="NZ_JAPDNR010000001.1"/>
</dbReference>
<dbReference type="Proteomes" id="UP001207742">
    <property type="component" value="Unassembled WGS sequence"/>
</dbReference>
<keyword evidence="2" id="KW-1185">Reference proteome</keyword>
<comment type="caution">
    <text evidence="1">The sequence shown here is derived from an EMBL/GenBank/DDBJ whole genome shotgun (WGS) entry which is preliminary data.</text>
</comment>
<sequence length="153" mass="17518">MRLDIVIKEITESDFNTSSKPLLFKSGYLDRRFALVGNNAVFSFLIGWQSDLLSPRVFTITHCDMAIGIDLSFAIVDFCENKVLMKLELPFNFIDLIQIGNKLVIVTELEIIEVEEYSVVNNYFLSDVYEELSVVNGVMNVKCVNGDMLEWKF</sequence>
<accession>A0ABT3ISE7</accession>
<reference evidence="1 2" key="1">
    <citation type="submission" date="2022-10" db="EMBL/GenBank/DDBJ databases">
        <title>Chitinophaga nivalis PC15 sp. nov., isolated from Pyeongchang county, South Korea.</title>
        <authorList>
            <person name="Trinh H.N."/>
        </authorList>
    </citation>
    <scope>NUCLEOTIDE SEQUENCE [LARGE SCALE GENOMIC DNA]</scope>
    <source>
        <strain evidence="1 2">PC14</strain>
    </source>
</reference>
<proteinExistence type="predicted"/>
<evidence type="ECO:0000313" key="2">
    <source>
        <dbReference type="Proteomes" id="UP001207742"/>
    </source>
</evidence>
<evidence type="ECO:0000313" key="1">
    <source>
        <dbReference type="EMBL" id="MCW3486624.1"/>
    </source>
</evidence>
<dbReference type="EMBL" id="JAPDNS010000002">
    <property type="protein sequence ID" value="MCW3486624.1"/>
    <property type="molecule type" value="Genomic_DNA"/>
</dbReference>